<reference evidence="2 3" key="1">
    <citation type="submission" date="2018-02" db="EMBL/GenBank/DDBJ databases">
        <title>The genomes of Aspergillus section Nigri reveals drivers in fungal speciation.</title>
        <authorList>
            <consortium name="DOE Joint Genome Institute"/>
            <person name="Vesth T.C."/>
            <person name="Nybo J."/>
            <person name="Theobald S."/>
            <person name="Brandl J."/>
            <person name="Frisvad J.C."/>
            <person name="Nielsen K.F."/>
            <person name="Lyhne E.K."/>
            <person name="Kogle M.E."/>
            <person name="Kuo A."/>
            <person name="Riley R."/>
            <person name="Clum A."/>
            <person name="Nolan M."/>
            <person name="Lipzen A."/>
            <person name="Salamov A."/>
            <person name="Henrissat B."/>
            <person name="Wiebenga A."/>
            <person name="De vries R.P."/>
            <person name="Grigoriev I.V."/>
            <person name="Mortensen U.H."/>
            <person name="Andersen M.R."/>
            <person name="Baker S.E."/>
        </authorList>
    </citation>
    <scope>NUCLEOTIDE SEQUENCE [LARGE SCALE GENOMIC DNA]</scope>
    <source>
        <strain evidence="2 3">CBS 101889</strain>
    </source>
</reference>
<name>A0A395IAY1_ASPHC</name>
<organism evidence="2 3">
    <name type="scientific">Aspergillus homomorphus (strain CBS 101889)</name>
    <dbReference type="NCBI Taxonomy" id="1450537"/>
    <lineage>
        <taxon>Eukaryota</taxon>
        <taxon>Fungi</taxon>
        <taxon>Dikarya</taxon>
        <taxon>Ascomycota</taxon>
        <taxon>Pezizomycotina</taxon>
        <taxon>Eurotiomycetes</taxon>
        <taxon>Eurotiomycetidae</taxon>
        <taxon>Eurotiales</taxon>
        <taxon>Aspergillaceae</taxon>
        <taxon>Aspergillus</taxon>
        <taxon>Aspergillus subgen. Circumdati</taxon>
    </lineage>
</organism>
<dbReference type="Proteomes" id="UP000248961">
    <property type="component" value="Unassembled WGS sequence"/>
</dbReference>
<evidence type="ECO:0000313" key="2">
    <source>
        <dbReference type="EMBL" id="RAL17410.1"/>
    </source>
</evidence>
<dbReference type="VEuPathDB" id="FungiDB:BO97DRAFT_447793"/>
<gene>
    <name evidence="2" type="ORF">BO97DRAFT_447793</name>
</gene>
<dbReference type="RefSeq" id="XP_025556564.1">
    <property type="nucleotide sequence ID" value="XM_025698806.1"/>
</dbReference>
<dbReference type="PANTHER" id="PTHR40780:SF3">
    <property type="entry name" value="DUF3669 DOMAIN-CONTAINING PROTEIN"/>
    <property type="match status" value="1"/>
</dbReference>
<sequence>MINHRNSQQSYHRIGAGFCGTVWARSLDGPAIKREDGGPSRSLANDYLMHKRAFDAFLSLSNIKRDHENRCLQPQVRIPQCHAFITPKDMAWWADNLQLFPPGYSACNATIAERIPPFPKATRALLVGKYCPPETGQQILSSPSNEACLIRPYVGRKRTFGTALNVRSRFRGFSLRNFPLHVDQMIELGISSAHIDYYAAMMGEALATLHWLGQVDGNDIEFVLAPPPTGSDEANNVTNVLGLHTMWVLDFDLCRPITADLEGVIQAVDAFFKNDPFFPRPNTPHWMAFQRRYLQTAALISSSFVKSEKQDGLYLGKQFIELVEARQ</sequence>
<protein>
    <recommendedName>
        <fullName evidence="1">DUF3669 domain-containing protein</fullName>
    </recommendedName>
</protein>
<accession>A0A395IAY1</accession>
<dbReference type="GeneID" id="37203095"/>
<evidence type="ECO:0000313" key="3">
    <source>
        <dbReference type="Proteomes" id="UP000248961"/>
    </source>
</evidence>
<proteinExistence type="predicted"/>
<dbReference type="EMBL" id="KZ824267">
    <property type="protein sequence ID" value="RAL17410.1"/>
    <property type="molecule type" value="Genomic_DNA"/>
</dbReference>
<keyword evidence="3" id="KW-1185">Reference proteome</keyword>
<evidence type="ECO:0000259" key="1">
    <source>
        <dbReference type="Pfam" id="PF12417"/>
    </source>
</evidence>
<feature type="domain" description="DUF3669" evidence="1">
    <location>
        <begin position="246"/>
        <end position="301"/>
    </location>
</feature>
<dbReference type="InterPro" id="IPR022137">
    <property type="entry name" value="Znf_prot_DUF3669"/>
</dbReference>
<dbReference type="OrthoDB" id="2993351at2759"/>
<dbReference type="PANTHER" id="PTHR40780">
    <property type="entry name" value="DUF3669 DOMAIN-CONTAINING PROTEIN"/>
    <property type="match status" value="1"/>
</dbReference>
<dbReference type="AlphaFoldDB" id="A0A395IAY1"/>
<dbReference type="Pfam" id="PF12417">
    <property type="entry name" value="DUF3669"/>
    <property type="match status" value="1"/>
</dbReference>